<dbReference type="CDD" id="cd01949">
    <property type="entry name" value="GGDEF"/>
    <property type="match status" value="1"/>
</dbReference>
<evidence type="ECO:0000313" key="4">
    <source>
        <dbReference type="EMBL" id="CEG09027.1"/>
    </source>
</evidence>
<dbReference type="PROSITE" id="PS50887">
    <property type="entry name" value="GGDEF"/>
    <property type="match status" value="1"/>
</dbReference>
<dbReference type="RefSeq" id="WP_009340248.1">
    <property type="nucleotide sequence ID" value="NZ_CCAZ020000001.1"/>
</dbReference>
<dbReference type="SUPFAM" id="SSF55073">
    <property type="entry name" value="Nucleotide cyclase"/>
    <property type="match status" value="1"/>
</dbReference>
<feature type="transmembrane region" description="Helical" evidence="2">
    <location>
        <begin position="6"/>
        <end position="28"/>
    </location>
</feature>
<dbReference type="GO" id="GO:0043709">
    <property type="term" value="P:cell adhesion involved in single-species biofilm formation"/>
    <property type="evidence" value="ECO:0007669"/>
    <property type="project" value="TreeGrafter"/>
</dbReference>
<feature type="domain" description="GGDEF" evidence="3">
    <location>
        <begin position="243"/>
        <end position="375"/>
    </location>
</feature>
<dbReference type="Pfam" id="PF00990">
    <property type="entry name" value="GGDEF"/>
    <property type="match status" value="1"/>
</dbReference>
<feature type="transmembrane region" description="Helical" evidence="2">
    <location>
        <begin position="92"/>
        <end position="111"/>
    </location>
</feature>
<dbReference type="GO" id="GO:0005886">
    <property type="term" value="C:plasma membrane"/>
    <property type="evidence" value="ECO:0007669"/>
    <property type="project" value="TreeGrafter"/>
</dbReference>
<dbReference type="GO" id="GO:1902201">
    <property type="term" value="P:negative regulation of bacterial-type flagellum-dependent cell motility"/>
    <property type="evidence" value="ECO:0007669"/>
    <property type="project" value="TreeGrafter"/>
</dbReference>
<dbReference type="PANTHER" id="PTHR45138:SF24">
    <property type="entry name" value="DIGUANYLATE CYCLASE DGCC-RELATED"/>
    <property type="match status" value="1"/>
</dbReference>
<dbReference type="InterPro" id="IPR050469">
    <property type="entry name" value="Diguanylate_Cyclase"/>
</dbReference>
<proteinExistence type="predicted"/>
<keyword evidence="2" id="KW-1133">Transmembrane helix</keyword>
<evidence type="ECO:0000259" key="3">
    <source>
        <dbReference type="PROSITE" id="PS50887"/>
    </source>
</evidence>
<dbReference type="OrthoDB" id="9812260at2"/>
<keyword evidence="2" id="KW-0472">Membrane</keyword>
<evidence type="ECO:0000256" key="2">
    <source>
        <dbReference type="SAM" id="Phobius"/>
    </source>
</evidence>
<dbReference type="SMART" id="SM00267">
    <property type="entry name" value="GGDEF"/>
    <property type="match status" value="1"/>
</dbReference>
<dbReference type="AlphaFoldDB" id="A0A090MS34"/>
<dbReference type="PANTHER" id="PTHR45138">
    <property type="entry name" value="REGULATORY COMPONENTS OF SENSORY TRANSDUCTION SYSTEM"/>
    <property type="match status" value="1"/>
</dbReference>
<feature type="transmembrane region" description="Helical" evidence="2">
    <location>
        <begin position="117"/>
        <end position="135"/>
    </location>
</feature>
<feature type="transmembrane region" description="Helical" evidence="2">
    <location>
        <begin position="190"/>
        <end position="208"/>
    </location>
</feature>
<dbReference type="FunFam" id="3.30.70.270:FF:000001">
    <property type="entry name" value="Diguanylate cyclase domain protein"/>
    <property type="match status" value="1"/>
</dbReference>
<name>A0A090MS34_AFIFE</name>
<evidence type="ECO:0000313" key="5">
    <source>
        <dbReference type="Proteomes" id="UP000035762"/>
    </source>
</evidence>
<keyword evidence="5" id="KW-1185">Reference proteome</keyword>
<protein>
    <recommendedName>
        <fullName evidence="1">diguanylate cyclase</fullName>
        <ecNumber evidence="1">2.7.7.65</ecNumber>
    </recommendedName>
</protein>
<sequence>MLDYNSLLVALIFCSTGLAFTFFVSWVVSRADRELMTWGIGVSCLAVSLFFYRNFVLEFSPVVGVIAFSALLIGLALFLGSAYQFQTGQLPVRLVAATAGVSIGLMSLPMLEGYDGISYIVLNLCAAAMMLLTAWEYWRWRAEAPLLILLLSVLYALTGLSFVLCAVVLLHHGEWIMHRAPSGWAENINLVMSITSIGGLGALSLALNQVRIARHHQREAETDALTGLFNRRALFERSLRLRGSVAVAVFDIDHFKQVNDRHGHQVGDTVLQTFASLLAANVRDGDLAARLGGEEFVIILSETTMDQATQIAERVRESFAGQQFISSSGSFVVTVSAGIAGGDSDTDIIALLRQADTALYDAKRSGRNRVLLYFEDTSLAPSDRVVAPKPESVIKLRQ</sequence>
<comment type="caution">
    <text evidence="4">The sequence shown here is derived from an EMBL/GenBank/DDBJ whole genome shotgun (WGS) entry which is preliminary data.</text>
</comment>
<gene>
    <name evidence="4" type="primary">pleD_4</name>
    <name evidence="4" type="ORF">BN961_02448</name>
</gene>
<organism evidence="4 5">
    <name type="scientific">Afipia felis</name>
    <name type="common">Cat scratch disease bacillus</name>
    <dbReference type="NCBI Taxonomy" id="1035"/>
    <lineage>
        <taxon>Bacteria</taxon>
        <taxon>Pseudomonadati</taxon>
        <taxon>Pseudomonadota</taxon>
        <taxon>Alphaproteobacteria</taxon>
        <taxon>Hyphomicrobiales</taxon>
        <taxon>Nitrobacteraceae</taxon>
        <taxon>Afipia</taxon>
    </lineage>
</organism>
<feature type="transmembrane region" description="Helical" evidence="2">
    <location>
        <begin position="147"/>
        <end position="170"/>
    </location>
</feature>
<dbReference type="InterPro" id="IPR000160">
    <property type="entry name" value="GGDEF_dom"/>
</dbReference>
<dbReference type="STRING" id="1035.BN961_02448"/>
<evidence type="ECO:0000256" key="1">
    <source>
        <dbReference type="ARBA" id="ARBA00012528"/>
    </source>
</evidence>
<reference evidence="4 5" key="1">
    <citation type="journal article" date="2014" name="Genome Announc.">
        <title>Genome Sequence of Afipia felis Strain 76713, Isolated in Hospital Water Using an Amoeba Co-Culture Procedure.</title>
        <authorList>
            <person name="Benamar S."/>
            <person name="La Scola B."/>
            <person name="Croce O."/>
        </authorList>
    </citation>
    <scope>NUCLEOTIDE SEQUENCE [LARGE SCALE GENOMIC DNA]</scope>
    <source>
        <strain evidence="4 5">76713</strain>
    </source>
</reference>
<accession>A0A090MS34</accession>
<feature type="transmembrane region" description="Helical" evidence="2">
    <location>
        <begin position="35"/>
        <end position="53"/>
    </location>
</feature>
<dbReference type="NCBIfam" id="TIGR00254">
    <property type="entry name" value="GGDEF"/>
    <property type="match status" value="1"/>
</dbReference>
<dbReference type="InterPro" id="IPR029787">
    <property type="entry name" value="Nucleotide_cyclase"/>
</dbReference>
<dbReference type="Gene3D" id="3.30.70.270">
    <property type="match status" value="1"/>
</dbReference>
<feature type="transmembrane region" description="Helical" evidence="2">
    <location>
        <begin position="59"/>
        <end position="80"/>
    </location>
</feature>
<dbReference type="EC" id="2.7.7.65" evidence="1"/>
<dbReference type="EMBL" id="CCAZ020000001">
    <property type="protein sequence ID" value="CEG09027.1"/>
    <property type="molecule type" value="Genomic_DNA"/>
</dbReference>
<dbReference type="Proteomes" id="UP000035762">
    <property type="component" value="Unassembled WGS sequence"/>
</dbReference>
<keyword evidence="2" id="KW-0812">Transmembrane</keyword>
<dbReference type="InterPro" id="IPR043128">
    <property type="entry name" value="Rev_trsase/Diguanyl_cyclase"/>
</dbReference>
<dbReference type="GO" id="GO:0052621">
    <property type="term" value="F:diguanylate cyclase activity"/>
    <property type="evidence" value="ECO:0007669"/>
    <property type="project" value="UniProtKB-EC"/>
</dbReference>